<gene>
    <name evidence="3" type="ORF">M0811_09854</name>
</gene>
<dbReference type="Proteomes" id="UP001149090">
    <property type="component" value="Unassembled WGS sequence"/>
</dbReference>
<dbReference type="InterPro" id="IPR004328">
    <property type="entry name" value="BRO1_dom"/>
</dbReference>
<dbReference type="SMART" id="SM01041">
    <property type="entry name" value="BRO1"/>
    <property type="match status" value="1"/>
</dbReference>
<evidence type="ECO:0000313" key="3">
    <source>
        <dbReference type="EMBL" id="KAJ5071954.1"/>
    </source>
</evidence>
<accession>A0A9Q0RAQ8</accession>
<feature type="domain" description="BRO1" evidence="2">
    <location>
        <begin position="7"/>
        <end position="362"/>
    </location>
</feature>
<dbReference type="AlphaFoldDB" id="A0A9Q0RAQ8"/>
<dbReference type="Pfam" id="PF03097">
    <property type="entry name" value="BRO1"/>
    <property type="match status" value="1"/>
</dbReference>
<dbReference type="InterPro" id="IPR038499">
    <property type="entry name" value="BRO1_sf"/>
</dbReference>
<proteinExistence type="predicted"/>
<dbReference type="Gene3D" id="1.25.40.280">
    <property type="entry name" value="alix/aip1 like domains"/>
    <property type="match status" value="1"/>
</dbReference>
<dbReference type="GO" id="GO:0043328">
    <property type="term" value="P:protein transport to vacuole involved in ubiquitin-dependent protein catabolic process via the multivesicular body sorting pathway"/>
    <property type="evidence" value="ECO:0007669"/>
    <property type="project" value="TreeGrafter"/>
</dbReference>
<sequence length="645" mass="75909">MLTIRPSLIIIPSKKSKSPKIAKKLSNFFTEKKLGDVKQFSNSFQKIEELAKKSREITSYKSNDIIFEYVGYLNLLQNKLLHPRYGGAEKIKIKWKWNSSFANSTYSSPDFEFEKASILFNYASILSQAPMTLSYSDVAELKEIMRIFSQASKWFLFVKEITKKLPESTFDLSPEFLDFCSTIMLAQGEEAMFSWSKRTGKFKSTPTVLSQICELYKKAMRYVTASFSKKLPTEFWDHIQSKLLFWDILMNLDYSTDSTHKKKTIKNEEKISRLRYATSRLKEFKKIKSNFTELNEAMKDIEPRLTNMLEKEEKEAKFMLTEIPSYKNLKAIPPNQLITQPSKDVIFSEYIKNEPLVNLVPIFVMKSIKKYFDSLEKQIQMIEQKYNNLEKNIQEFINNSLFQEISIISNSVPFMKDIISKNGMEQINKLFQYQNQLREKMHSQYFQVQKELKQSEFFSFVQKFGNFLTQATNSDQKLDIFFKAHQQKFDQVLTIESYFFDSNTISDIEEFQKLSENIQENSEIQNIIQEIKTKKESDEVFEFVNSIEDLSQFDPQLDQRKNSIYSSLFSDLETQIKKKNKDLNLSQQTAKKIQSIYSSNSVDNLPQMVKLIQLFVMKLQESISFYSSFQKSFSIFYEQLNQKKK</sequence>
<dbReference type="PROSITE" id="PS51180">
    <property type="entry name" value="BRO1"/>
    <property type="match status" value="1"/>
</dbReference>
<dbReference type="PANTHER" id="PTHR23030:SF30">
    <property type="entry name" value="TYROSINE-PROTEIN PHOSPHATASE NON-RECEPTOR TYPE 23"/>
    <property type="match status" value="1"/>
</dbReference>
<dbReference type="OrthoDB" id="2141925at2759"/>
<evidence type="ECO:0000259" key="2">
    <source>
        <dbReference type="PROSITE" id="PS51180"/>
    </source>
</evidence>
<dbReference type="EMBL" id="JAPDFW010000084">
    <property type="protein sequence ID" value="KAJ5071954.1"/>
    <property type="molecule type" value="Genomic_DNA"/>
</dbReference>
<protein>
    <submittedName>
        <fullName evidence="3">Pcd6 interacting protein-related</fullName>
    </submittedName>
</protein>
<feature type="coiled-coil region" evidence="1">
    <location>
        <begin position="365"/>
        <end position="399"/>
    </location>
</feature>
<keyword evidence="4" id="KW-1185">Reference proteome</keyword>
<dbReference type="PANTHER" id="PTHR23030">
    <property type="entry name" value="PCD6 INTERACTING PROTEIN-RELATED"/>
    <property type="match status" value="1"/>
</dbReference>
<reference evidence="3" key="1">
    <citation type="submission" date="2022-10" db="EMBL/GenBank/DDBJ databases">
        <title>Novel sulphate-reducing endosymbionts in the free-living metamonad Anaeramoeba.</title>
        <authorList>
            <person name="Jerlstrom-Hultqvist J."/>
            <person name="Cepicka I."/>
            <person name="Gallot-Lavallee L."/>
            <person name="Salas-Leiva D."/>
            <person name="Curtis B.A."/>
            <person name="Zahonova K."/>
            <person name="Pipaliya S."/>
            <person name="Dacks J."/>
            <person name="Roger A.J."/>
        </authorList>
    </citation>
    <scope>NUCLEOTIDE SEQUENCE</scope>
    <source>
        <strain evidence="3">BMAN</strain>
    </source>
</reference>
<organism evidence="3 4">
    <name type="scientific">Anaeramoeba ignava</name>
    <name type="common">Anaerobic marine amoeba</name>
    <dbReference type="NCBI Taxonomy" id="1746090"/>
    <lineage>
        <taxon>Eukaryota</taxon>
        <taxon>Metamonada</taxon>
        <taxon>Anaeramoebidae</taxon>
        <taxon>Anaeramoeba</taxon>
    </lineage>
</organism>
<evidence type="ECO:0000256" key="1">
    <source>
        <dbReference type="SAM" id="Coils"/>
    </source>
</evidence>
<dbReference type="GO" id="GO:0005768">
    <property type="term" value="C:endosome"/>
    <property type="evidence" value="ECO:0007669"/>
    <property type="project" value="TreeGrafter"/>
</dbReference>
<name>A0A9Q0RAQ8_ANAIG</name>
<comment type="caution">
    <text evidence="3">The sequence shown here is derived from an EMBL/GenBank/DDBJ whole genome shotgun (WGS) entry which is preliminary data.</text>
</comment>
<evidence type="ECO:0000313" key="4">
    <source>
        <dbReference type="Proteomes" id="UP001149090"/>
    </source>
</evidence>
<keyword evidence="1" id="KW-0175">Coiled coil</keyword>